<dbReference type="GO" id="GO:0005634">
    <property type="term" value="C:nucleus"/>
    <property type="evidence" value="ECO:0007669"/>
    <property type="project" value="TreeGrafter"/>
</dbReference>
<dbReference type="STRING" id="6337.A0A0V0XHI7"/>
<dbReference type="PANTHER" id="PTHR19303:SF73">
    <property type="entry name" value="PROTEIN PDC2"/>
    <property type="match status" value="1"/>
</dbReference>
<feature type="domain" description="HTH CENPB-type" evidence="3">
    <location>
        <begin position="36"/>
        <end position="59"/>
    </location>
</feature>
<dbReference type="PANTHER" id="PTHR19303">
    <property type="entry name" value="TRANSPOSON"/>
    <property type="match status" value="1"/>
</dbReference>
<evidence type="ECO:0000256" key="1">
    <source>
        <dbReference type="ARBA" id="ARBA00023125"/>
    </source>
</evidence>
<sequence length="374" mass="42615">MLITEIGQCTCMLVDLDFWVIVSGPIKYVPADIAHVLGIDNFVANSGWLRNFKSRHGIRELKMNGEKLSADNENAVKFTATLNDLNTKKGYCDVILILYIKRLCCANATCSDGLPLLLVGIVQDSRLVQMQKLQYDETFNPHFEEYQQKTKRSGKVLLIIDDAPCHSSSELLDCKNSLFKVLFLPPNTLSLVQPICQTVIQSLKKRYRKQFLRKIVLSEADESDLVSQLKIISLKDCCYMIVQAYDCSISGHTLRVSWNKLLGYNEEFSSQSTDCVEDFAAVTEMFEKFKLSQDESEQWLADDDTPSFEALTDDGILKVVEKDENEDVDESDMSFIAKFLFNWMEQQNKFNATQLMVVRHICDITAQKKLSSLK</sequence>
<dbReference type="InterPro" id="IPR006600">
    <property type="entry name" value="HTH_CenpB_DNA-bd_dom"/>
</dbReference>
<name>A0A0V0XHI7_TRIPS</name>
<dbReference type="InterPro" id="IPR050863">
    <property type="entry name" value="CenT-Element_Derived"/>
</dbReference>
<dbReference type="InterPro" id="IPR004875">
    <property type="entry name" value="DDE_SF_endonuclease_dom"/>
</dbReference>
<dbReference type="Pfam" id="PF03221">
    <property type="entry name" value="HTH_Tnp_Tc5"/>
    <property type="match status" value="1"/>
</dbReference>
<comment type="caution">
    <text evidence="4">The sequence shown here is derived from an EMBL/GenBank/DDBJ whole genome shotgun (WGS) entry which is preliminary data.</text>
</comment>
<keyword evidence="1" id="KW-0238">DNA-binding</keyword>
<gene>
    <name evidence="4" type="primary">Jrkl</name>
    <name evidence="4" type="ORF">T4E_2536</name>
</gene>
<protein>
    <submittedName>
        <fullName evidence="4">Jerky-like protein-like</fullName>
    </submittedName>
</protein>
<proteinExistence type="predicted"/>
<organism evidence="4 5">
    <name type="scientific">Trichinella pseudospiralis</name>
    <name type="common">Parasitic roundworm</name>
    <dbReference type="NCBI Taxonomy" id="6337"/>
    <lineage>
        <taxon>Eukaryota</taxon>
        <taxon>Metazoa</taxon>
        <taxon>Ecdysozoa</taxon>
        <taxon>Nematoda</taxon>
        <taxon>Enoplea</taxon>
        <taxon>Dorylaimia</taxon>
        <taxon>Trichinellida</taxon>
        <taxon>Trichinellidae</taxon>
        <taxon>Trichinella</taxon>
    </lineage>
</organism>
<dbReference type="GO" id="GO:0003677">
    <property type="term" value="F:DNA binding"/>
    <property type="evidence" value="ECO:0007669"/>
    <property type="project" value="UniProtKB-KW"/>
</dbReference>
<dbReference type="Proteomes" id="UP000054815">
    <property type="component" value="Unassembled WGS sequence"/>
</dbReference>
<accession>A0A0V0XHI7</accession>
<evidence type="ECO:0000313" key="4">
    <source>
        <dbReference type="EMBL" id="KRX87446.1"/>
    </source>
</evidence>
<evidence type="ECO:0000313" key="5">
    <source>
        <dbReference type="Proteomes" id="UP000054815"/>
    </source>
</evidence>
<evidence type="ECO:0000259" key="2">
    <source>
        <dbReference type="Pfam" id="PF03184"/>
    </source>
</evidence>
<dbReference type="AlphaFoldDB" id="A0A0V0XHI7"/>
<dbReference type="EMBL" id="JYDU01000286">
    <property type="protein sequence ID" value="KRX87446.1"/>
    <property type="molecule type" value="Genomic_DNA"/>
</dbReference>
<feature type="domain" description="DDE-1" evidence="2">
    <location>
        <begin position="137"/>
        <end position="258"/>
    </location>
</feature>
<evidence type="ECO:0000259" key="3">
    <source>
        <dbReference type="Pfam" id="PF03221"/>
    </source>
</evidence>
<reference evidence="4 5" key="1">
    <citation type="submission" date="2015-01" db="EMBL/GenBank/DDBJ databases">
        <title>Evolution of Trichinella species and genotypes.</title>
        <authorList>
            <person name="Korhonen P.K."/>
            <person name="Edoardo P."/>
            <person name="Giuseppe L.R."/>
            <person name="Gasser R.B."/>
        </authorList>
    </citation>
    <scope>NUCLEOTIDE SEQUENCE [LARGE SCALE GENOMIC DNA]</scope>
    <source>
        <strain evidence="4">ISS141</strain>
    </source>
</reference>
<dbReference type="Pfam" id="PF03184">
    <property type="entry name" value="DDE_1"/>
    <property type="match status" value="1"/>
</dbReference>